<dbReference type="STRING" id="1206085.SAMN05443575_3742"/>
<feature type="active site" description="Nucleophile" evidence="8 10">
    <location>
        <position position="358"/>
    </location>
</feature>
<proteinExistence type="inferred from homology"/>
<sequence length="450" mass="48664">MRRLPDGFRLGAATAAYQIEGAVSEDGRGRSIWDTFSETPGAVLGGDTGAVACDHYHRVDQDLDLAARIGLHDYRFSIAWSRVLPSGAGAVNPAGLDFYSRLVDGVLARGIRPVVTLYHWDLPQALQDVGGWTARDTSARFADYAALVAGALGDRVEVFTTLNEPWCSAFLGHASGAHAPGVQDAATAYEVAHHLLLAHGLAVPALRSTLPAGRQVSITLNTVNTRPASDSAEDRRAARDAELAQNQVFLEPLLTGQLHPELVERTKLVTDWGFVHDGDLRAIRAPLDFLGINYYNPHLVSASRVDGAQAWPGVADAWVVPEPAPVTGMGWPVRPETFTEMLVALDADYPGTTFVITENGAAYPDTVTAEGVADDDRVAYLRGHLGAVLDAVDAGVDVRGYYAWSLLDNFEWAWGYSQRFGLIHVDYATQERRLKRSAEVYADIIGAHAL</sequence>
<evidence type="ECO:0000256" key="1">
    <source>
        <dbReference type="ARBA" id="ARBA00010838"/>
    </source>
</evidence>
<evidence type="ECO:0000256" key="10">
    <source>
        <dbReference type="PROSITE-ProRule" id="PRU10055"/>
    </source>
</evidence>
<dbReference type="SUPFAM" id="SSF51445">
    <property type="entry name" value="(Trans)glycosidases"/>
    <property type="match status" value="1"/>
</dbReference>
<keyword evidence="5" id="KW-0119">Carbohydrate metabolism</keyword>
<dbReference type="PROSITE" id="PS00572">
    <property type="entry name" value="GLYCOSYL_HYDROL_F1_1"/>
    <property type="match status" value="1"/>
</dbReference>
<organism evidence="12 13">
    <name type="scientific">Jatrophihabitans endophyticus</name>
    <dbReference type="NCBI Taxonomy" id="1206085"/>
    <lineage>
        <taxon>Bacteria</taxon>
        <taxon>Bacillati</taxon>
        <taxon>Actinomycetota</taxon>
        <taxon>Actinomycetes</taxon>
        <taxon>Jatrophihabitantales</taxon>
        <taxon>Jatrophihabitantaceae</taxon>
        <taxon>Jatrophihabitans</taxon>
    </lineage>
</organism>
<feature type="binding site" evidence="9">
    <location>
        <position position="119"/>
    </location>
    <ligand>
        <name>substrate</name>
    </ligand>
</feature>
<dbReference type="Proteomes" id="UP000186132">
    <property type="component" value="Unassembled WGS sequence"/>
</dbReference>
<comment type="similarity">
    <text evidence="1 11">Belongs to the glycosyl hydrolase 1 family.</text>
</comment>
<dbReference type="AlphaFoldDB" id="A0A1M5S4W9"/>
<evidence type="ECO:0000256" key="5">
    <source>
        <dbReference type="ARBA" id="ARBA00023277"/>
    </source>
</evidence>
<keyword evidence="3 11" id="KW-0378">Hydrolase</keyword>
<dbReference type="Gene3D" id="3.20.20.80">
    <property type="entry name" value="Glycosidases"/>
    <property type="match status" value="1"/>
</dbReference>
<feature type="binding site" evidence="9">
    <location>
        <position position="163"/>
    </location>
    <ligand>
        <name>substrate</name>
    </ligand>
</feature>
<feature type="binding site" evidence="9">
    <location>
        <position position="404"/>
    </location>
    <ligand>
        <name>substrate</name>
    </ligand>
</feature>
<evidence type="ECO:0000256" key="11">
    <source>
        <dbReference type="RuleBase" id="RU361175"/>
    </source>
</evidence>
<dbReference type="PRINTS" id="PR00131">
    <property type="entry name" value="GLHYDRLASE1"/>
</dbReference>
<keyword evidence="7" id="KW-0624">Polysaccharide degradation</keyword>
<keyword evidence="13" id="KW-1185">Reference proteome</keyword>
<evidence type="ECO:0000256" key="9">
    <source>
        <dbReference type="PIRSR" id="PIRSR617736-2"/>
    </source>
</evidence>
<dbReference type="PANTHER" id="PTHR10353:SF36">
    <property type="entry name" value="LP05116P"/>
    <property type="match status" value="1"/>
</dbReference>
<comment type="catalytic activity">
    <reaction evidence="11">
        <text>Hydrolysis of terminal, non-reducing beta-D-glucosyl residues with release of beta-D-glucose.</text>
        <dbReference type="EC" id="3.2.1.21"/>
    </reaction>
</comment>
<dbReference type="EC" id="3.2.1.21" evidence="2 11"/>
<dbReference type="InterPro" id="IPR018120">
    <property type="entry name" value="Glyco_hydro_1_AS"/>
</dbReference>
<evidence type="ECO:0000256" key="3">
    <source>
        <dbReference type="ARBA" id="ARBA00022801"/>
    </source>
</evidence>
<dbReference type="GO" id="GO:0005829">
    <property type="term" value="C:cytosol"/>
    <property type="evidence" value="ECO:0007669"/>
    <property type="project" value="TreeGrafter"/>
</dbReference>
<dbReference type="InterPro" id="IPR001360">
    <property type="entry name" value="Glyco_hydro_1"/>
</dbReference>
<evidence type="ECO:0000313" key="13">
    <source>
        <dbReference type="Proteomes" id="UP000186132"/>
    </source>
</evidence>
<evidence type="ECO:0000256" key="2">
    <source>
        <dbReference type="ARBA" id="ARBA00012744"/>
    </source>
</evidence>
<feature type="binding site" evidence="9">
    <location>
        <begin position="411"/>
        <end position="412"/>
    </location>
    <ligand>
        <name>substrate</name>
    </ligand>
</feature>
<dbReference type="FunFam" id="3.20.20.80:FF:000004">
    <property type="entry name" value="Beta-glucosidase 6-phospho-beta-glucosidase"/>
    <property type="match status" value="1"/>
</dbReference>
<name>A0A1M5S4W9_9ACTN</name>
<keyword evidence="4" id="KW-0136">Cellulose degradation</keyword>
<reference evidence="12 13" key="1">
    <citation type="submission" date="2016-11" db="EMBL/GenBank/DDBJ databases">
        <authorList>
            <person name="Jaros S."/>
            <person name="Januszkiewicz K."/>
            <person name="Wedrychowicz H."/>
        </authorList>
    </citation>
    <scope>NUCLEOTIDE SEQUENCE [LARGE SCALE GENOMIC DNA]</scope>
    <source>
        <strain evidence="12 13">DSM 45627</strain>
    </source>
</reference>
<protein>
    <recommendedName>
        <fullName evidence="2 11">Beta-glucosidase</fullName>
        <ecNumber evidence="2 11">3.2.1.21</ecNumber>
    </recommendedName>
</protein>
<evidence type="ECO:0000256" key="8">
    <source>
        <dbReference type="PIRSR" id="PIRSR617736-1"/>
    </source>
</evidence>
<evidence type="ECO:0000256" key="7">
    <source>
        <dbReference type="ARBA" id="ARBA00023326"/>
    </source>
</evidence>
<dbReference type="InterPro" id="IPR017853">
    <property type="entry name" value="GH"/>
</dbReference>
<evidence type="ECO:0000256" key="4">
    <source>
        <dbReference type="ARBA" id="ARBA00023001"/>
    </source>
</evidence>
<dbReference type="Pfam" id="PF00232">
    <property type="entry name" value="Glyco_hydro_1"/>
    <property type="match status" value="1"/>
</dbReference>
<feature type="binding site" evidence="9">
    <location>
        <position position="18"/>
    </location>
    <ligand>
        <name>substrate</name>
    </ligand>
</feature>
<dbReference type="PANTHER" id="PTHR10353">
    <property type="entry name" value="GLYCOSYL HYDROLASE"/>
    <property type="match status" value="1"/>
</dbReference>
<keyword evidence="6 11" id="KW-0326">Glycosidase</keyword>
<gene>
    <name evidence="12" type="ORF">SAMN05443575_3742</name>
</gene>
<dbReference type="EMBL" id="FQVU01000005">
    <property type="protein sequence ID" value="SHH33637.1"/>
    <property type="molecule type" value="Genomic_DNA"/>
</dbReference>
<dbReference type="NCBIfam" id="TIGR03356">
    <property type="entry name" value="BGL"/>
    <property type="match status" value="1"/>
</dbReference>
<accession>A0A1M5S4W9</accession>
<evidence type="ECO:0000256" key="6">
    <source>
        <dbReference type="ARBA" id="ARBA00023295"/>
    </source>
</evidence>
<dbReference type="GO" id="GO:0030245">
    <property type="term" value="P:cellulose catabolic process"/>
    <property type="evidence" value="ECO:0007669"/>
    <property type="project" value="UniProtKB-KW"/>
</dbReference>
<feature type="binding site" evidence="9">
    <location>
        <position position="295"/>
    </location>
    <ligand>
        <name>substrate</name>
    </ligand>
</feature>
<feature type="active site" description="Proton donor" evidence="8">
    <location>
        <position position="164"/>
    </location>
</feature>
<evidence type="ECO:0000313" key="12">
    <source>
        <dbReference type="EMBL" id="SHH33637.1"/>
    </source>
</evidence>
<dbReference type="RefSeq" id="WP_200800303.1">
    <property type="nucleotide sequence ID" value="NZ_FQVU01000005.1"/>
</dbReference>
<dbReference type="GO" id="GO:0008422">
    <property type="term" value="F:beta-glucosidase activity"/>
    <property type="evidence" value="ECO:0007669"/>
    <property type="project" value="UniProtKB-EC"/>
</dbReference>
<dbReference type="InterPro" id="IPR017736">
    <property type="entry name" value="Glyco_hydro_1_beta-glucosidase"/>
</dbReference>